<accession>A0A1Y1UZ11</accession>
<name>A0A1Y1UZ11_9FUNG</name>
<keyword evidence="7 10" id="KW-0119">Carbohydrate metabolism</keyword>
<feature type="active site" evidence="10">
    <location>
        <position position="444"/>
    </location>
</feature>
<evidence type="ECO:0000256" key="10">
    <source>
        <dbReference type="PROSITE-ProRule" id="PRU10060"/>
    </source>
</evidence>
<dbReference type="STRING" id="1754191.A0A1Y1UZ11"/>
<dbReference type="AlphaFoldDB" id="A0A1Y1UZ11"/>
<reference evidence="14 15" key="2">
    <citation type="submission" date="2016-08" db="EMBL/GenBank/DDBJ databases">
        <title>Pervasive Adenine N6-methylation of Active Genes in Fungi.</title>
        <authorList>
            <consortium name="DOE Joint Genome Institute"/>
            <person name="Mondo S.J."/>
            <person name="Dannebaum R.O."/>
            <person name="Kuo R.C."/>
            <person name="Labutti K."/>
            <person name="Haridas S."/>
            <person name="Kuo A."/>
            <person name="Salamov A."/>
            <person name="Ahrendt S.R."/>
            <person name="Lipzen A."/>
            <person name="Sullivan W."/>
            <person name="Andreopoulos W.B."/>
            <person name="Clum A."/>
            <person name="Lindquist E."/>
            <person name="Daum C."/>
            <person name="Ramamoorthy G.K."/>
            <person name="Gryganskyi A."/>
            <person name="Culley D."/>
            <person name="Magnuson J.K."/>
            <person name="James T.Y."/>
            <person name="O'Malley M.A."/>
            <person name="Stajich J.E."/>
            <person name="Spatafora J.W."/>
            <person name="Visel A."/>
            <person name="Grigoriev I.V."/>
        </authorList>
    </citation>
    <scope>NUCLEOTIDE SEQUENCE [LARGE SCALE GENOMIC DNA]</scope>
    <source>
        <strain evidence="15">finn</strain>
    </source>
</reference>
<proteinExistence type="inferred from homology"/>
<sequence length="800" mass="87597">MKYQSILKVLGGIALSLPSIYAKSQDYARHLELSLLFYEAQRSGPLPASNRIYWRKDSMIDAGADNGHDLTGGCKYDAGDNVKFNFPQAGALSLLAFSAYKWKDGYKDAEQWEYIKDCIKWGTDYFIKCHTGKNELYGQVGNGSLDHGEWVAPEDMTYEYPSYKIDTSGPGSDLAAETAATLAAAYLVFKDEDPSYAKTCLEHAKQLYDFADQYRDTYTSGIPDAQGYYRSYSGYMDELVWGGAMLLLATGDQTYRTKVDAIWDYPYNKHDPDYFLNSGGPISWDDKKAASYALMYMITGEDKYKEQAYTHSDLMVNYKTTPGGLWFDSNLSAWGSNRYASNAAYTVAMVASTMDESDSKRKQYVKFIQKQVDYIQGDNPAKVDYIVGADPSSPKSVHHRGSSGTTNAMAEPTFNVFPLYGALAGGPDGNDKYTDDRTNYNSNEVALDYNAAYTGLLAFLIQEGLNVPDPAQTWEGAWPPKEQDGEINLKLNFNGLNEFAPTISTTGGLTCGGWCVEIDLSDSNATLDNVWGGELLKQDGNKFVGCAGWGKGYLDGKGTEQNFYFRVKNGSGFVEPTEAIVYCNGYNRGDKYLVKVNGGGSEPYGWTKGICKPAHICDANGNYIKDSGVINKSSSSGSNNNRTTVTKTKTATTTTKNSNQTSSNSSCFATKLGYKCCSGCDVTYTDSDGDWGFEGDWCGIKDSCKSSTQPQQPQEQCFSEKQGYPCCSGCSVAYTDSDGDWGLENGNWCGIKPSCSQGSSNNKKCFSLPDYPCCSSGTSVAYTDASGSWGVENGDWCGIN</sequence>
<protein>
    <recommendedName>
        <fullName evidence="11">Endoglucanase</fullName>
        <ecNumber evidence="11">3.2.1.4</ecNumber>
    </recommendedName>
</protein>
<feature type="domain" description="CBM10" evidence="13">
    <location>
        <begin position="716"/>
        <end position="752"/>
    </location>
</feature>
<dbReference type="Proteomes" id="UP000193719">
    <property type="component" value="Unassembled WGS sequence"/>
</dbReference>
<evidence type="ECO:0000256" key="7">
    <source>
        <dbReference type="ARBA" id="ARBA00023277"/>
    </source>
</evidence>
<feature type="domain" description="CBM10" evidence="13">
    <location>
        <begin position="764"/>
        <end position="800"/>
    </location>
</feature>
<feature type="region of interest" description="Disordered" evidence="12">
    <location>
        <begin position="632"/>
        <end position="660"/>
    </location>
</feature>
<dbReference type="SUPFAM" id="SSF48208">
    <property type="entry name" value="Six-hairpin glycosidases"/>
    <property type="match status" value="1"/>
</dbReference>
<evidence type="ECO:0000313" key="14">
    <source>
        <dbReference type="EMBL" id="ORX42911.1"/>
    </source>
</evidence>
<keyword evidence="6 11" id="KW-0136">Cellulose degradation</keyword>
<feature type="domain" description="CBM10" evidence="13">
    <location>
        <begin position="666"/>
        <end position="701"/>
    </location>
</feature>
<evidence type="ECO:0000256" key="1">
    <source>
        <dbReference type="ARBA" id="ARBA00000966"/>
    </source>
</evidence>
<evidence type="ECO:0000256" key="8">
    <source>
        <dbReference type="ARBA" id="ARBA00023295"/>
    </source>
</evidence>
<evidence type="ECO:0000256" key="3">
    <source>
        <dbReference type="ARBA" id="ARBA00022729"/>
    </source>
</evidence>
<evidence type="ECO:0000256" key="9">
    <source>
        <dbReference type="ARBA" id="ARBA00023326"/>
    </source>
</evidence>
<gene>
    <name evidence="14" type="ORF">BCR36DRAFT_305430</name>
</gene>
<dbReference type="GO" id="GO:0008810">
    <property type="term" value="F:cellulase activity"/>
    <property type="evidence" value="ECO:0007669"/>
    <property type="project" value="UniProtKB-EC"/>
</dbReference>
<keyword evidence="3" id="KW-0732">Signal</keyword>
<dbReference type="Gene3D" id="3.90.1220.10">
    <property type="entry name" value="Cellulose docking domain, dockering"/>
    <property type="match status" value="3"/>
</dbReference>
<dbReference type="EMBL" id="MCFH01000058">
    <property type="protein sequence ID" value="ORX42911.1"/>
    <property type="molecule type" value="Genomic_DNA"/>
</dbReference>
<keyword evidence="4" id="KW-0677">Repeat</keyword>
<dbReference type="Pfam" id="PF02013">
    <property type="entry name" value="CBM_10"/>
    <property type="match status" value="3"/>
</dbReference>
<feature type="active site" evidence="10">
    <location>
        <position position="435"/>
    </location>
</feature>
<dbReference type="Pfam" id="PF00759">
    <property type="entry name" value="Glyco_hydro_9"/>
    <property type="match status" value="1"/>
</dbReference>
<evidence type="ECO:0000256" key="4">
    <source>
        <dbReference type="ARBA" id="ARBA00022737"/>
    </source>
</evidence>
<keyword evidence="15" id="KW-1185">Reference proteome</keyword>
<dbReference type="PROSITE" id="PS51763">
    <property type="entry name" value="CBM10"/>
    <property type="match status" value="3"/>
</dbReference>
<dbReference type="Gene3D" id="1.50.10.10">
    <property type="match status" value="1"/>
</dbReference>
<organism evidence="14 15">
    <name type="scientific">Piromyces finnis</name>
    <dbReference type="NCBI Taxonomy" id="1754191"/>
    <lineage>
        <taxon>Eukaryota</taxon>
        <taxon>Fungi</taxon>
        <taxon>Fungi incertae sedis</taxon>
        <taxon>Chytridiomycota</taxon>
        <taxon>Chytridiomycota incertae sedis</taxon>
        <taxon>Neocallimastigomycetes</taxon>
        <taxon>Neocallimastigales</taxon>
        <taxon>Neocallimastigaceae</taxon>
        <taxon>Piromyces</taxon>
    </lineage>
</organism>
<comment type="similarity">
    <text evidence="2 10 11">Belongs to the glycosyl hydrolase 9 (cellulase E) family.</text>
</comment>
<dbReference type="OrthoDB" id="10257085at2759"/>
<dbReference type="InterPro" id="IPR012341">
    <property type="entry name" value="6hp_glycosidase-like_sf"/>
</dbReference>
<dbReference type="EC" id="3.2.1.4" evidence="11"/>
<keyword evidence="9 10" id="KW-0624">Polysaccharide degradation</keyword>
<keyword evidence="8 10" id="KW-0326">Glycosidase</keyword>
<comment type="catalytic activity">
    <reaction evidence="1 11">
        <text>Endohydrolysis of (1-&gt;4)-beta-D-glucosidic linkages in cellulose, lichenin and cereal beta-D-glucans.</text>
        <dbReference type="EC" id="3.2.1.4"/>
    </reaction>
</comment>
<dbReference type="SUPFAM" id="SSF64571">
    <property type="entry name" value="Cellulose docking domain, dockering"/>
    <property type="match status" value="3"/>
</dbReference>
<evidence type="ECO:0000256" key="5">
    <source>
        <dbReference type="ARBA" id="ARBA00022801"/>
    </source>
</evidence>
<dbReference type="InterPro" id="IPR008928">
    <property type="entry name" value="6-hairpin_glycosidase_sf"/>
</dbReference>
<dbReference type="InterPro" id="IPR002883">
    <property type="entry name" value="CBM10/Dockerin_dom"/>
</dbReference>
<evidence type="ECO:0000256" key="6">
    <source>
        <dbReference type="ARBA" id="ARBA00023001"/>
    </source>
</evidence>
<dbReference type="PANTHER" id="PTHR22298">
    <property type="entry name" value="ENDO-1,4-BETA-GLUCANASE"/>
    <property type="match status" value="1"/>
</dbReference>
<dbReference type="InterPro" id="IPR033126">
    <property type="entry name" value="Glyco_hydro_9_Asp/Glu_AS"/>
</dbReference>
<dbReference type="InterPro" id="IPR009034">
    <property type="entry name" value="Dockerin_dom_fun_sf"/>
</dbReference>
<evidence type="ECO:0000256" key="11">
    <source>
        <dbReference type="RuleBase" id="RU361166"/>
    </source>
</evidence>
<comment type="caution">
    <text evidence="14">The sequence shown here is derived from an EMBL/GenBank/DDBJ whole genome shotgun (WGS) entry which is preliminary data.</text>
</comment>
<evidence type="ECO:0000256" key="2">
    <source>
        <dbReference type="ARBA" id="ARBA00007072"/>
    </source>
</evidence>
<evidence type="ECO:0000256" key="12">
    <source>
        <dbReference type="SAM" id="MobiDB-lite"/>
    </source>
</evidence>
<evidence type="ECO:0000313" key="15">
    <source>
        <dbReference type="Proteomes" id="UP000193719"/>
    </source>
</evidence>
<dbReference type="PROSITE" id="PS00698">
    <property type="entry name" value="GH9_3"/>
    <property type="match status" value="1"/>
</dbReference>
<reference evidence="14 15" key="1">
    <citation type="submission" date="2016-08" db="EMBL/GenBank/DDBJ databases">
        <title>Genomes of anaerobic fungi encode conserved fungal cellulosomes for biomass hydrolysis.</title>
        <authorList>
            <consortium name="DOE Joint Genome Institute"/>
            <person name="Haitjema C.H."/>
            <person name="Gilmore S.P."/>
            <person name="Henske J.K."/>
            <person name="Solomon K.V."/>
            <person name="De Groot R."/>
            <person name="Kuo A."/>
            <person name="Mondo S.J."/>
            <person name="Salamov A.A."/>
            <person name="Labutti K."/>
            <person name="Zhao Z."/>
            <person name="Chiniquy J."/>
            <person name="Barry K."/>
            <person name="Brewer H.M."/>
            <person name="Purvine S.O."/>
            <person name="Wright A.T."/>
            <person name="Boxma B."/>
            <person name="Van Alen T."/>
            <person name="Hackstein J.H."/>
            <person name="Baker S.E."/>
            <person name="Grigoriev I.V."/>
            <person name="O'Malley M.A."/>
        </authorList>
    </citation>
    <scope>NUCLEOTIDE SEQUENCE [LARGE SCALE GENOMIC DNA]</scope>
    <source>
        <strain evidence="15">finn</strain>
    </source>
</reference>
<dbReference type="GO" id="GO:0030245">
    <property type="term" value="P:cellulose catabolic process"/>
    <property type="evidence" value="ECO:0007669"/>
    <property type="project" value="UniProtKB-KW"/>
</dbReference>
<keyword evidence="5 10" id="KW-0378">Hydrolase</keyword>
<dbReference type="InterPro" id="IPR001701">
    <property type="entry name" value="Glyco_hydro_9"/>
</dbReference>
<evidence type="ECO:0000259" key="13">
    <source>
        <dbReference type="PROSITE" id="PS51763"/>
    </source>
</evidence>